<keyword evidence="2" id="KW-1185">Reference proteome</keyword>
<dbReference type="PANTHER" id="PTHR34401:SF6">
    <property type="entry name" value="DUF19 DOMAIN-CONTAINING PROTEIN"/>
    <property type="match status" value="1"/>
</dbReference>
<evidence type="ECO:0000313" key="3">
    <source>
        <dbReference type="WBParaSite" id="PSU_v2.g17055.t1"/>
    </source>
</evidence>
<dbReference type="AlphaFoldDB" id="A0A914YE71"/>
<name>A0A914YE71_9BILA</name>
<dbReference type="Proteomes" id="UP000887577">
    <property type="component" value="Unplaced"/>
</dbReference>
<feature type="signal peptide" evidence="1">
    <location>
        <begin position="1"/>
        <end position="22"/>
    </location>
</feature>
<sequence length="238" mass="26334">MAGFRFFLIAVLIFGIISITYGASLKAYNPYGVKRRTTTTSPTSTSIYASTPSTTTVTNTTVAPKEMIRHCTCTESEECITNSWSNITPCQEKCKSKLSFFGNDTSFGLKCIKNNPKDADLINTCFKTIPGYCAKTNDSQIEKPTYEAKDPKKVKIVEHEIVKAFRAFHMCAGECMKDIILNCFEQKECGVKLGETQDIGKIGEFCHAVKSSIVTASAQSLPCIYPGLKRRGKNNKKQ</sequence>
<evidence type="ECO:0000256" key="1">
    <source>
        <dbReference type="SAM" id="SignalP"/>
    </source>
</evidence>
<dbReference type="WBParaSite" id="PSU_v2.g17055.t1">
    <property type="protein sequence ID" value="PSU_v2.g17055.t1"/>
    <property type="gene ID" value="PSU_v2.g17055"/>
</dbReference>
<proteinExistence type="predicted"/>
<accession>A0A914YE71</accession>
<dbReference type="PANTHER" id="PTHR34401">
    <property type="entry name" value="PROTEIN CBG12388-RELATED"/>
    <property type="match status" value="1"/>
</dbReference>
<feature type="chain" id="PRO_5037847405" evidence="1">
    <location>
        <begin position="23"/>
        <end position="238"/>
    </location>
</feature>
<keyword evidence="1" id="KW-0732">Signal</keyword>
<protein>
    <submittedName>
        <fullName evidence="3">Uncharacterized protein</fullName>
    </submittedName>
</protein>
<organism evidence="2 3">
    <name type="scientific">Panagrolaimus superbus</name>
    <dbReference type="NCBI Taxonomy" id="310955"/>
    <lineage>
        <taxon>Eukaryota</taxon>
        <taxon>Metazoa</taxon>
        <taxon>Ecdysozoa</taxon>
        <taxon>Nematoda</taxon>
        <taxon>Chromadorea</taxon>
        <taxon>Rhabditida</taxon>
        <taxon>Tylenchina</taxon>
        <taxon>Panagrolaimomorpha</taxon>
        <taxon>Panagrolaimoidea</taxon>
        <taxon>Panagrolaimidae</taxon>
        <taxon>Panagrolaimus</taxon>
    </lineage>
</organism>
<evidence type="ECO:0000313" key="2">
    <source>
        <dbReference type="Proteomes" id="UP000887577"/>
    </source>
</evidence>
<reference evidence="3" key="1">
    <citation type="submission" date="2022-11" db="UniProtKB">
        <authorList>
            <consortium name="WormBaseParasite"/>
        </authorList>
    </citation>
    <scope>IDENTIFICATION</scope>
</reference>